<dbReference type="CDD" id="cd06981">
    <property type="entry name" value="cupin_reut_a1446"/>
    <property type="match status" value="1"/>
</dbReference>
<dbReference type="AlphaFoldDB" id="A0A327L2A1"/>
<dbReference type="SUPFAM" id="SSF51182">
    <property type="entry name" value="RmlC-like cupins"/>
    <property type="match status" value="1"/>
</dbReference>
<dbReference type="RefSeq" id="WP_111419560.1">
    <property type="nucleotide sequence ID" value="NZ_NPEX01000080.1"/>
</dbReference>
<dbReference type="Gene3D" id="2.60.120.10">
    <property type="entry name" value="Jelly Rolls"/>
    <property type="match status" value="1"/>
</dbReference>
<reference evidence="2 3" key="1">
    <citation type="submission" date="2017-07" db="EMBL/GenBank/DDBJ databases">
        <title>Draft Genome Sequences of Select Purple Nonsulfur Bacteria.</title>
        <authorList>
            <person name="Lasarre B."/>
            <person name="Mckinlay J.B."/>
        </authorList>
    </citation>
    <scope>NUCLEOTIDE SEQUENCE [LARGE SCALE GENOMIC DNA]</scope>
    <source>
        <strain evidence="2 3">DSM 5909</strain>
    </source>
</reference>
<feature type="domain" description="Cupin type-2" evidence="1">
    <location>
        <begin position="49"/>
        <end position="105"/>
    </location>
</feature>
<dbReference type="InterPro" id="IPR011051">
    <property type="entry name" value="RmlC_Cupin_sf"/>
</dbReference>
<name>A0A327L2A1_9BRAD</name>
<evidence type="ECO:0000313" key="3">
    <source>
        <dbReference type="Proteomes" id="UP000249130"/>
    </source>
</evidence>
<protein>
    <submittedName>
        <fullName evidence="2">Cupin</fullName>
    </submittedName>
</protein>
<dbReference type="EMBL" id="NPEX01000080">
    <property type="protein sequence ID" value="RAI43612.1"/>
    <property type="molecule type" value="Genomic_DNA"/>
</dbReference>
<proteinExistence type="predicted"/>
<dbReference type="InterPro" id="IPR013096">
    <property type="entry name" value="Cupin_2"/>
</dbReference>
<accession>A0A327L2A1</accession>
<gene>
    <name evidence="2" type="ORF">CH341_13500</name>
</gene>
<evidence type="ECO:0000259" key="1">
    <source>
        <dbReference type="Pfam" id="PF07883"/>
    </source>
</evidence>
<dbReference type="Proteomes" id="UP000249130">
    <property type="component" value="Unassembled WGS sequence"/>
</dbReference>
<dbReference type="Pfam" id="PF07883">
    <property type="entry name" value="Cupin_2"/>
    <property type="match status" value="1"/>
</dbReference>
<evidence type="ECO:0000313" key="2">
    <source>
        <dbReference type="EMBL" id="RAI43612.1"/>
    </source>
</evidence>
<comment type="caution">
    <text evidence="2">The sequence shown here is derived from an EMBL/GenBank/DDBJ whole genome shotgun (WGS) entry which is preliminary data.</text>
</comment>
<keyword evidence="3" id="KW-1185">Reference proteome</keyword>
<dbReference type="InterPro" id="IPR014710">
    <property type="entry name" value="RmlC-like_jellyroll"/>
</dbReference>
<organism evidence="2 3">
    <name type="scientific">Rhodoplanes roseus</name>
    <dbReference type="NCBI Taxonomy" id="29409"/>
    <lineage>
        <taxon>Bacteria</taxon>
        <taxon>Pseudomonadati</taxon>
        <taxon>Pseudomonadota</taxon>
        <taxon>Alphaproteobacteria</taxon>
        <taxon>Hyphomicrobiales</taxon>
        <taxon>Nitrobacteraceae</taxon>
        <taxon>Rhodoplanes</taxon>
    </lineage>
</organism>
<dbReference type="OrthoDB" id="9798585at2"/>
<sequence length="108" mass="12049">MITSGNLFAGAQQRRPDELVSTLLATPDLRIERIVSHGQASPTGFWYDQSWSEWVVLLTGTATLQFEGEPTPRALLPGDYVHIPAHARHRVAATDPERATVWLAVHHR</sequence>